<keyword evidence="8" id="KW-0028">Amino-acid biosynthesis</keyword>
<evidence type="ECO:0000259" key="12">
    <source>
        <dbReference type="PROSITE" id="PS51278"/>
    </source>
</evidence>
<evidence type="ECO:0000256" key="9">
    <source>
        <dbReference type="PIRSR" id="PIRSR001589-2"/>
    </source>
</evidence>
<dbReference type="GO" id="GO:0005829">
    <property type="term" value="C:cytosol"/>
    <property type="evidence" value="ECO:0007669"/>
    <property type="project" value="TreeGrafter"/>
</dbReference>
<organism evidence="13 14">
    <name type="scientific">Candidatus Doudnabacteria bacterium CG10_big_fil_rev_8_21_14_0_10_41_10</name>
    <dbReference type="NCBI Taxonomy" id="1974551"/>
    <lineage>
        <taxon>Bacteria</taxon>
        <taxon>Candidatus Doudnaibacteriota</taxon>
    </lineage>
</organism>
<dbReference type="Gene3D" id="3.40.50.620">
    <property type="entry name" value="HUPs"/>
    <property type="match status" value="2"/>
</dbReference>
<evidence type="ECO:0000256" key="8">
    <source>
        <dbReference type="PIRSR" id="PIRSR001589-1"/>
    </source>
</evidence>
<dbReference type="EC" id="6.3.5.4" evidence="3"/>
<dbReference type="InterPro" id="IPR033738">
    <property type="entry name" value="AsnB_N"/>
</dbReference>
<accession>A0A2H0VET7</accession>
<feature type="domain" description="Glutamine amidotransferase type-2" evidence="12">
    <location>
        <begin position="2"/>
        <end position="208"/>
    </location>
</feature>
<dbReference type="InterPro" id="IPR001962">
    <property type="entry name" value="Asn_synthase"/>
</dbReference>
<dbReference type="GO" id="GO:0004066">
    <property type="term" value="F:asparagine synthase (glutamine-hydrolyzing) activity"/>
    <property type="evidence" value="ECO:0007669"/>
    <property type="project" value="UniProtKB-EC"/>
</dbReference>
<dbReference type="Pfam" id="PF13537">
    <property type="entry name" value="GATase_7"/>
    <property type="match status" value="1"/>
</dbReference>
<dbReference type="AlphaFoldDB" id="A0A2H0VET7"/>
<dbReference type="SUPFAM" id="SSF52402">
    <property type="entry name" value="Adenine nucleotide alpha hydrolases-like"/>
    <property type="match status" value="1"/>
</dbReference>
<dbReference type="Proteomes" id="UP000230557">
    <property type="component" value="Unassembled WGS sequence"/>
</dbReference>
<reference evidence="14" key="1">
    <citation type="submission" date="2017-09" db="EMBL/GenBank/DDBJ databases">
        <title>Depth-based differentiation of microbial function through sediment-hosted aquifers and enrichment of novel symbionts in the deep terrestrial subsurface.</title>
        <authorList>
            <person name="Probst A.J."/>
            <person name="Ladd B."/>
            <person name="Jarett J.K."/>
            <person name="Geller-Mcgrath D.E."/>
            <person name="Sieber C.M.K."/>
            <person name="Emerson J.B."/>
            <person name="Anantharaman K."/>
            <person name="Thomas B.C."/>
            <person name="Malmstrom R."/>
            <person name="Stieglmeier M."/>
            <person name="Klingl A."/>
            <person name="Woyke T."/>
            <person name="Ryan C.M."/>
            <person name="Banfield J.F."/>
        </authorList>
    </citation>
    <scope>NUCLEOTIDE SEQUENCE [LARGE SCALE GENOMIC DNA]</scope>
</reference>
<dbReference type="GO" id="GO:0006529">
    <property type="term" value="P:asparagine biosynthetic process"/>
    <property type="evidence" value="ECO:0007669"/>
    <property type="project" value="UniProtKB-KW"/>
</dbReference>
<feature type="compositionally biased region" description="Basic and acidic residues" evidence="11">
    <location>
        <begin position="225"/>
        <end position="237"/>
    </location>
</feature>
<evidence type="ECO:0000256" key="2">
    <source>
        <dbReference type="ARBA" id="ARBA00005752"/>
    </source>
</evidence>
<dbReference type="EMBL" id="PFAJ01000006">
    <property type="protein sequence ID" value="PIR97601.1"/>
    <property type="molecule type" value="Genomic_DNA"/>
</dbReference>
<dbReference type="Pfam" id="PF00733">
    <property type="entry name" value="Asn_synthase"/>
    <property type="match status" value="1"/>
</dbReference>
<dbReference type="InterPro" id="IPR017932">
    <property type="entry name" value="GATase_2_dom"/>
</dbReference>
<evidence type="ECO:0000256" key="5">
    <source>
        <dbReference type="ARBA" id="ARBA00022840"/>
    </source>
</evidence>
<sequence length="663" mass="75540">MCGIAGFVGKPNENIVKKMTRSLVHRGPDEEGYFVNNRVSLGMRRLRIIDLAGGKQPMFSGDKMSAIVFNGEIYNYHQLKIELAKLGQTFSSDSDTEVIIRGYEQWGVEVFNKLDGMFGLAVWDEKNNQLILARDRFGEKPLYYGTFDGVFIFGSELKAILSHPAVKKELDFEAFSKYLTFDYVPAPLSIFKGIYKLEPASYLEYPVAYRQSSKPLPQPLPEVGEGGRRPGEADGESHGWTISKYWSMSFKESDISLANASAQLEHILERAVKSRLVSDVPLGVFLSGGLDSSTIAYFAQKNSARKVKTFSIGFEDKSFDESTYAKKVAGILGTEHTEHIFSSKDTQGVIPEVFDKLDEPFSDASMLPTYLLSKFTRKKVTVALDGDGSDELLGGYPTMQVRKFLWLLDLIPKSLVDALPTSFNNITWEYGLKRVALSKRYPNLYRDFVWINSFAPHEQGGLLNEELCKQLFFEQREAESRKSFSTSSNDNFFIPVFSDIARYLNEVPNASSFNKIIYLYLKLYLQDNILTKSDRASMMVSLETRAPFLAVELAEFINSLPVKYKMRGLTTKYLLKQVMGKYLPREIVNRKKKGFGIPMANWLVGSLNPLLHELLNSDRIKREGYFNSNYVQKLVSEHTARKKDNRKALWTLMVFQMWKEKWL</sequence>
<evidence type="ECO:0000256" key="3">
    <source>
        <dbReference type="ARBA" id="ARBA00012737"/>
    </source>
</evidence>
<evidence type="ECO:0000256" key="1">
    <source>
        <dbReference type="ARBA" id="ARBA00005187"/>
    </source>
</evidence>
<evidence type="ECO:0000256" key="6">
    <source>
        <dbReference type="ARBA" id="ARBA00022962"/>
    </source>
</evidence>
<comment type="similarity">
    <text evidence="2">Belongs to the asparagine synthetase family.</text>
</comment>
<dbReference type="InterPro" id="IPR006426">
    <property type="entry name" value="Asn_synth_AEB"/>
</dbReference>
<feature type="binding site" evidence="9">
    <location>
        <position position="312"/>
    </location>
    <ligand>
        <name>ATP</name>
        <dbReference type="ChEBI" id="CHEBI:30616"/>
    </ligand>
</feature>
<comment type="caution">
    <text evidence="13">The sequence shown here is derived from an EMBL/GenBank/DDBJ whole genome shotgun (WGS) entry which is preliminary data.</text>
</comment>
<feature type="region of interest" description="Disordered" evidence="11">
    <location>
        <begin position="216"/>
        <end position="237"/>
    </location>
</feature>
<dbReference type="CDD" id="cd00712">
    <property type="entry name" value="AsnB"/>
    <property type="match status" value="1"/>
</dbReference>
<dbReference type="GO" id="GO:0005524">
    <property type="term" value="F:ATP binding"/>
    <property type="evidence" value="ECO:0007669"/>
    <property type="project" value="UniProtKB-KW"/>
</dbReference>
<evidence type="ECO:0000256" key="7">
    <source>
        <dbReference type="ARBA" id="ARBA00048741"/>
    </source>
</evidence>
<feature type="active site" description="For GATase activity" evidence="8">
    <location>
        <position position="2"/>
    </location>
</feature>
<evidence type="ECO:0000256" key="10">
    <source>
        <dbReference type="PIRSR" id="PIRSR001589-3"/>
    </source>
</evidence>
<dbReference type="NCBIfam" id="TIGR01536">
    <property type="entry name" value="asn_synth_AEB"/>
    <property type="match status" value="1"/>
</dbReference>
<dbReference type="PANTHER" id="PTHR43284">
    <property type="entry name" value="ASPARAGINE SYNTHETASE (GLUTAMINE-HYDROLYZING)"/>
    <property type="match status" value="1"/>
</dbReference>
<keyword evidence="4 9" id="KW-0547">Nucleotide-binding</keyword>
<name>A0A2H0VET7_9BACT</name>
<evidence type="ECO:0000256" key="11">
    <source>
        <dbReference type="SAM" id="MobiDB-lite"/>
    </source>
</evidence>
<dbReference type="PIRSF" id="PIRSF001589">
    <property type="entry name" value="Asn_synthetase_glu-h"/>
    <property type="match status" value="1"/>
</dbReference>
<dbReference type="InterPro" id="IPR014729">
    <property type="entry name" value="Rossmann-like_a/b/a_fold"/>
</dbReference>
<feature type="site" description="Important for beta-aspartyl-AMP intermediate formation" evidence="10">
    <location>
        <position position="387"/>
    </location>
</feature>
<dbReference type="SUPFAM" id="SSF56235">
    <property type="entry name" value="N-terminal nucleophile aminohydrolases (Ntn hydrolases)"/>
    <property type="match status" value="1"/>
</dbReference>
<gene>
    <name evidence="13" type="primary">asnB</name>
    <name evidence="13" type="ORF">COT91_00415</name>
</gene>
<proteinExistence type="inferred from homology"/>
<keyword evidence="5 9" id="KW-0067">ATP-binding</keyword>
<evidence type="ECO:0000313" key="14">
    <source>
        <dbReference type="Proteomes" id="UP000230557"/>
    </source>
</evidence>
<comment type="pathway">
    <text evidence="1">Amino-acid biosynthesis; L-asparagine biosynthesis; L-asparagine from L-aspartate (L-Gln route): step 1/1.</text>
</comment>
<dbReference type="PANTHER" id="PTHR43284:SF1">
    <property type="entry name" value="ASPARAGINE SYNTHETASE"/>
    <property type="match status" value="1"/>
</dbReference>
<dbReference type="PROSITE" id="PS51278">
    <property type="entry name" value="GATASE_TYPE_2"/>
    <property type="match status" value="1"/>
</dbReference>
<keyword evidence="8" id="KW-0061">Asparagine biosynthesis</keyword>
<evidence type="ECO:0000256" key="4">
    <source>
        <dbReference type="ARBA" id="ARBA00022741"/>
    </source>
</evidence>
<dbReference type="CDD" id="cd01991">
    <property type="entry name" value="Asn_synthase_B_C"/>
    <property type="match status" value="1"/>
</dbReference>
<keyword evidence="6 8" id="KW-0315">Glutamine amidotransferase</keyword>
<dbReference type="InterPro" id="IPR029055">
    <property type="entry name" value="Ntn_hydrolases_N"/>
</dbReference>
<comment type="catalytic activity">
    <reaction evidence="7">
        <text>L-aspartate + L-glutamine + ATP + H2O = L-asparagine + L-glutamate + AMP + diphosphate + H(+)</text>
        <dbReference type="Rhea" id="RHEA:12228"/>
        <dbReference type="ChEBI" id="CHEBI:15377"/>
        <dbReference type="ChEBI" id="CHEBI:15378"/>
        <dbReference type="ChEBI" id="CHEBI:29985"/>
        <dbReference type="ChEBI" id="CHEBI:29991"/>
        <dbReference type="ChEBI" id="CHEBI:30616"/>
        <dbReference type="ChEBI" id="CHEBI:33019"/>
        <dbReference type="ChEBI" id="CHEBI:58048"/>
        <dbReference type="ChEBI" id="CHEBI:58359"/>
        <dbReference type="ChEBI" id="CHEBI:456215"/>
        <dbReference type="EC" id="6.3.5.4"/>
    </reaction>
</comment>
<dbReference type="Gene3D" id="3.60.20.10">
    <property type="entry name" value="Glutamine Phosphoribosylpyrophosphate, subunit 1, domain 1"/>
    <property type="match status" value="1"/>
</dbReference>
<feature type="binding site" evidence="9">
    <location>
        <position position="95"/>
    </location>
    <ligand>
        <name>L-glutamine</name>
        <dbReference type="ChEBI" id="CHEBI:58359"/>
    </ligand>
</feature>
<evidence type="ECO:0000313" key="13">
    <source>
        <dbReference type="EMBL" id="PIR97601.1"/>
    </source>
</evidence>
<dbReference type="InterPro" id="IPR051786">
    <property type="entry name" value="ASN_synthetase/amidase"/>
</dbReference>
<protein>
    <recommendedName>
        <fullName evidence="3">asparagine synthase (glutamine-hydrolyzing)</fullName>
        <ecNumber evidence="3">6.3.5.4</ecNumber>
    </recommendedName>
</protein>